<dbReference type="AlphaFoldDB" id="A0A6G8Q177"/>
<protein>
    <submittedName>
        <fullName evidence="1">DUF4258 domain-containing protein</fullName>
    </submittedName>
</protein>
<proteinExistence type="predicted"/>
<dbReference type="KEGG" id="rmar:GBA65_18615"/>
<name>A0A6G8Q177_9ACTN</name>
<reference evidence="1 2" key="1">
    <citation type="submission" date="2019-10" db="EMBL/GenBank/DDBJ databases">
        <title>Rubrobacter sp nov SCSIO 52915 isolated from a deep-sea sediment in the South China Sea.</title>
        <authorList>
            <person name="Chen R.W."/>
        </authorList>
    </citation>
    <scope>NUCLEOTIDE SEQUENCE [LARGE SCALE GENOMIC DNA]</scope>
    <source>
        <strain evidence="1 2">SCSIO 52915</strain>
    </source>
</reference>
<keyword evidence="2" id="KW-1185">Reference proteome</keyword>
<accession>A0A6G8Q177</accession>
<dbReference type="Pfam" id="PF14076">
    <property type="entry name" value="DUF4258"/>
    <property type="match status" value="1"/>
</dbReference>
<dbReference type="InterPro" id="IPR025354">
    <property type="entry name" value="DUF4258"/>
</dbReference>
<evidence type="ECO:0000313" key="1">
    <source>
        <dbReference type="EMBL" id="QIN80198.1"/>
    </source>
</evidence>
<dbReference type="Proteomes" id="UP000502706">
    <property type="component" value="Chromosome"/>
</dbReference>
<gene>
    <name evidence="1" type="ORF">GBA65_18615</name>
</gene>
<evidence type="ECO:0000313" key="2">
    <source>
        <dbReference type="Proteomes" id="UP000502706"/>
    </source>
</evidence>
<organism evidence="1 2">
    <name type="scientific">Rubrobacter marinus</name>
    <dbReference type="NCBI Taxonomy" id="2653852"/>
    <lineage>
        <taxon>Bacteria</taxon>
        <taxon>Bacillati</taxon>
        <taxon>Actinomycetota</taxon>
        <taxon>Rubrobacteria</taxon>
        <taxon>Rubrobacterales</taxon>
        <taxon>Rubrobacteraceae</taxon>
        <taxon>Rubrobacter</taxon>
    </lineage>
</organism>
<dbReference type="EMBL" id="CP045121">
    <property type="protein sequence ID" value="QIN80198.1"/>
    <property type="molecule type" value="Genomic_DNA"/>
</dbReference>
<sequence>MLLVFRTHAIERMSQHGIGVEAVRHVLEQGETIRSYPDDTPCPSRLVLAWHGTRPIHVVAADGIQSGETFVITVYEPTPALWEQDFRRKKP</sequence>